<dbReference type="GO" id="GO:0022857">
    <property type="term" value="F:transmembrane transporter activity"/>
    <property type="evidence" value="ECO:0007669"/>
    <property type="project" value="InterPro"/>
</dbReference>
<dbReference type="Gene3D" id="2.40.50.100">
    <property type="match status" value="1"/>
</dbReference>
<organism evidence="6 7">
    <name type="scientific">Azorhizobium oxalatiphilum</name>
    <dbReference type="NCBI Taxonomy" id="980631"/>
    <lineage>
        <taxon>Bacteria</taxon>
        <taxon>Pseudomonadati</taxon>
        <taxon>Pseudomonadota</taxon>
        <taxon>Alphaproteobacteria</taxon>
        <taxon>Hyphomicrobiales</taxon>
        <taxon>Xanthobacteraceae</taxon>
        <taxon>Azorhizobium</taxon>
    </lineage>
</organism>
<comment type="similarity">
    <text evidence="1">Belongs to the ABC transporter superfamily.</text>
</comment>
<dbReference type="PANTHER" id="PTHR42781">
    <property type="entry name" value="SPERMIDINE/PUTRESCINE IMPORT ATP-BINDING PROTEIN POTA"/>
    <property type="match status" value="1"/>
</dbReference>
<evidence type="ECO:0000259" key="5">
    <source>
        <dbReference type="PROSITE" id="PS50893"/>
    </source>
</evidence>
<dbReference type="PROSITE" id="PS00211">
    <property type="entry name" value="ABC_TRANSPORTER_1"/>
    <property type="match status" value="1"/>
</dbReference>
<dbReference type="EMBL" id="BMCT01000001">
    <property type="protein sequence ID" value="GGF57402.1"/>
    <property type="molecule type" value="Genomic_DNA"/>
</dbReference>
<dbReference type="InterPro" id="IPR003439">
    <property type="entry name" value="ABC_transporter-like_ATP-bd"/>
</dbReference>
<reference evidence="6" key="1">
    <citation type="journal article" date="2014" name="Int. J. Syst. Evol. Microbiol.">
        <title>Complete genome sequence of Corynebacterium casei LMG S-19264T (=DSM 44701T), isolated from a smear-ripened cheese.</title>
        <authorList>
            <consortium name="US DOE Joint Genome Institute (JGI-PGF)"/>
            <person name="Walter F."/>
            <person name="Albersmeier A."/>
            <person name="Kalinowski J."/>
            <person name="Ruckert C."/>
        </authorList>
    </citation>
    <scope>NUCLEOTIDE SEQUENCE</scope>
    <source>
        <strain evidence="6">CCM 7897</strain>
    </source>
</reference>
<reference evidence="6" key="2">
    <citation type="submission" date="2020-09" db="EMBL/GenBank/DDBJ databases">
        <authorList>
            <person name="Sun Q."/>
            <person name="Sedlacek I."/>
        </authorList>
    </citation>
    <scope>NUCLEOTIDE SEQUENCE</scope>
    <source>
        <strain evidence="6">CCM 7897</strain>
    </source>
</reference>
<protein>
    <submittedName>
        <fullName evidence="6">ABC transporter ATP-binding protein</fullName>
    </submittedName>
</protein>
<evidence type="ECO:0000313" key="6">
    <source>
        <dbReference type="EMBL" id="GGF57402.1"/>
    </source>
</evidence>
<feature type="domain" description="ABC transporter" evidence="5">
    <location>
        <begin position="7"/>
        <end position="237"/>
    </location>
</feature>
<dbReference type="InterPro" id="IPR027417">
    <property type="entry name" value="P-loop_NTPase"/>
</dbReference>
<dbReference type="SUPFAM" id="SSF52540">
    <property type="entry name" value="P-loop containing nucleoside triphosphate hydrolases"/>
    <property type="match status" value="1"/>
</dbReference>
<dbReference type="Gene3D" id="3.40.50.300">
    <property type="entry name" value="P-loop containing nucleotide triphosphate hydrolases"/>
    <property type="match status" value="1"/>
</dbReference>
<dbReference type="InterPro" id="IPR050093">
    <property type="entry name" value="ABC_SmlMolc_Importer"/>
</dbReference>
<dbReference type="InterPro" id="IPR008995">
    <property type="entry name" value="Mo/tungstate-bd_C_term_dom"/>
</dbReference>
<dbReference type="SMART" id="SM00382">
    <property type="entry name" value="AAA"/>
    <property type="match status" value="1"/>
</dbReference>
<keyword evidence="4 6" id="KW-0067">ATP-binding</keyword>
<dbReference type="GO" id="GO:0015697">
    <property type="term" value="P:quaternary ammonium group transport"/>
    <property type="evidence" value="ECO:0007669"/>
    <property type="project" value="UniProtKB-ARBA"/>
</dbReference>
<keyword evidence="7" id="KW-1185">Reference proteome</keyword>
<gene>
    <name evidence="6" type="ORF">GCM10007301_16380</name>
</gene>
<evidence type="ECO:0000313" key="7">
    <source>
        <dbReference type="Proteomes" id="UP000606044"/>
    </source>
</evidence>
<keyword evidence="2" id="KW-0813">Transport</keyword>
<dbReference type="InterPro" id="IPR003593">
    <property type="entry name" value="AAA+_ATPase"/>
</dbReference>
<dbReference type="GO" id="GO:0043190">
    <property type="term" value="C:ATP-binding cassette (ABC) transporter complex"/>
    <property type="evidence" value="ECO:0007669"/>
    <property type="project" value="InterPro"/>
</dbReference>
<dbReference type="Proteomes" id="UP000606044">
    <property type="component" value="Unassembled WGS sequence"/>
</dbReference>
<dbReference type="AlphaFoldDB" id="A0A917F9C6"/>
<evidence type="ECO:0000256" key="3">
    <source>
        <dbReference type="ARBA" id="ARBA00022741"/>
    </source>
</evidence>
<dbReference type="PANTHER" id="PTHR42781:SF4">
    <property type="entry name" value="SPERMIDINE_PUTRESCINE IMPORT ATP-BINDING PROTEIN POTA"/>
    <property type="match status" value="1"/>
</dbReference>
<dbReference type="Pfam" id="PF00005">
    <property type="entry name" value="ABC_tran"/>
    <property type="match status" value="1"/>
</dbReference>
<dbReference type="InterPro" id="IPR017871">
    <property type="entry name" value="ABC_transporter-like_CS"/>
</dbReference>
<comment type="caution">
    <text evidence="6">The sequence shown here is derived from an EMBL/GenBank/DDBJ whole genome shotgun (WGS) entry which is preliminary data.</text>
</comment>
<dbReference type="PROSITE" id="PS50893">
    <property type="entry name" value="ABC_TRANSPORTER_2"/>
    <property type="match status" value="1"/>
</dbReference>
<dbReference type="Pfam" id="PF08402">
    <property type="entry name" value="TOBE_2"/>
    <property type="match status" value="1"/>
</dbReference>
<dbReference type="GO" id="GO:0005524">
    <property type="term" value="F:ATP binding"/>
    <property type="evidence" value="ECO:0007669"/>
    <property type="project" value="UniProtKB-KW"/>
</dbReference>
<dbReference type="FunFam" id="3.40.50.300:FF:000425">
    <property type="entry name" value="Probable ABC transporter, ATP-binding subunit"/>
    <property type="match status" value="1"/>
</dbReference>
<evidence type="ECO:0000256" key="1">
    <source>
        <dbReference type="ARBA" id="ARBA00005417"/>
    </source>
</evidence>
<dbReference type="SUPFAM" id="SSF50331">
    <property type="entry name" value="MOP-like"/>
    <property type="match status" value="1"/>
</dbReference>
<accession>A0A917F9C6</accession>
<sequence>MTADAFLALDGLTKRYADHVAVDALSLDVAQGEFISLLGPSGCGKTTTLQMIAGFVDPSGGAINLEGRDLVRVKPAQRGLGIVFQSYALFPHMTAAENVAFGLEMQKVPKAERQARVSEALALVGLSALSDRYPRRMSGGQQQRVALARALVIKPRILLLDEPLSNLDAKLREEMQIELRQLQRSLGTTTILVTHDQHEAMALSDRIVVMNAGKVEQIGRPQDVYERPATPFVANFLGKTNVFEANITREGDDVKADVGGVRCPCPRHVADSAGPVMLTVRPEKISFADQGLACRISSRVFQGTHWLFIGETPSGTATIVCQNDGVAKPEEGDAVHLAWRPEDVALRASGGGR</sequence>
<evidence type="ECO:0000256" key="4">
    <source>
        <dbReference type="ARBA" id="ARBA00022840"/>
    </source>
</evidence>
<evidence type="ECO:0000256" key="2">
    <source>
        <dbReference type="ARBA" id="ARBA00022448"/>
    </source>
</evidence>
<dbReference type="InterPro" id="IPR013611">
    <property type="entry name" value="Transp-assoc_OB_typ2"/>
</dbReference>
<dbReference type="GO" id="GO:0016887">
    <property type="term" value="F:ATP hydrolysis activity"/>
    <property type="evidence" value="ECO:0007669"/>
    <property type="project" value="InterPro"/>
</dbReference>
<proteinExistence type="inferred from homology"/>
<name>A0A917F9C6_9HYPH</name>
<keyword evidence="3" id="KW-0547">Nucleotide-binding</keyword>